<dbReference type="EMBL" id="WUUL01000012">
    <property type="protein sequence ID" value="MXQ55182.1"/>
    <property type="molecule type" value="Genomic_DNA"/>
</dbReference>
<keyword evidence="3" id="KW-1185">Reference proteome</keyword>
<reference evidence="2 3" key="1">
    <citation type="submission" date="2019-12" db="EMBL/GenBank/DDBJ databases">
        <title>Whole-genome analyses of novel actinobacteria.</title>
        <authorList>
            <person name="Sahin N."/>
            <person name="Saygin H."/>
        </authorList>
    </citation>
    <scope>NUCLEOTIDE SEQUENCE [LARGE SCALE GENOMIC DNA]</scope>
    <source>
        <strain evidence="2 3">KC615</strain>
    </source>
</reference>
<protein>
    <recommendedName>
        <fullName evidence="4">DUF4440 domain-containing protein</fullName>
    </recommendedName>
</protein>
<organism evidence="2 3">
    <name type="scientific">Shimazuella alba</name>
    <dbReference type="NCBI Taxonomy" id="2690964"/>
    <lineage>
        <taxon>Bacteria</taxon>
        <taxon>Bacillati</taxon>
        <taxon>Bacillota</taxon>
        <taxon>Bacilli</taxon>
        <taxon>Bacillales</taxon>
        <taxon>Thermoactinomycetaceae</taxon>
        <taxon>Shimazuella</taxon>
    </lineage>
</organism>
<feature type="chain" id="PRO_5038538094" description="DUF4440 domain-containing protein" evidence="1">
    <location>
        <begin position="24"/>
        <end position="155"/>
    </location>
</feature>
<dbReference type="Proteomes" id="UP000430692">
    <property type="component" value="Unassembled WGS sequence"/>
</dbReference>
<comment type="caution">
    <text evidence="2">The sequence shown here is derived from an EMBL/GenBank/DDBJ whole genome shotgun (WGS) entry which is preliminary data.</text>
</comment>
<evidence type="ECO:0000313" key="3">
    <source>
        <dbReference type="Proteomes" id="UP000430692"/>
    </source>
</evidence>
<proteinExistence type="predicted"/>
<dbReference type="InterPro" id="IPR032710">
    <property type="entry name" value="NTF2-like_dom_sf"/>
</dbReference>
<sequence length="155" mass="17738">MNKSHMRLVITMMMLFLITACTATSQTEKELEQVVEDNLQAMNEKDFTKYMDMLSKDTDPNVVTQTEKTMEYAFSNLDLVSTVKRFKAVSISGDTAIIEVEQDTINKKSDPRFKNNRTIAEHTMVKENNQWKFKSTVIRSTKQIDSSGNVIGNLQ</sequence>
<dbReference type="Gene3D" id="3.10.450.50">
    <property type="match status" value="1"/>
</dbReference>
<keyword evidence="1" id="KW-0732">Signal</keyword>
<dbReference type="PROSITE" id="PS51257">
    <property type="entry name" value="PROKAR_LIPOPROTEIN"/>
    <property type="match status" value="1"/>
</dbReference>
<dbReference type="AlphaFoldDB" id="A0A6I4W4E7"/>
<feature type="signal peptide" evidence="1">
    <location>
        <begin position="1"/>
        <end position="23"/>
    </location>
</feature>
<evidence type="ECO:0000313" key="2">
    <source>
        <dbReference type="EMBL" id="MXQ55182.1"/>
    </source>
</evidence>
<evidence type="ECO:0000256" key="1">
    <source>
        <dbReference type="SAM" id="SignalP"/>
    </source>
</evidence>
<accession>A0A6I4W4E7</accession>
<gene>
    <name evidence="2" type="ORF">GSM42_15955</name>
</gene>
<dbReference type="SUPFAM" id="SSF54427">
    <property type="entry name" value="NTF2-like"/>
    <property type="match status" value="1"/>
</dbReference>
<dbReference type="RefSeq" id="WP_160802533.1">
    <property type="nucleotide sequence ID" value="NZ_WUUL01000012.1"/>
</dbReference>
<name>A0A6I4W4E7_9BACL</name>
<evidence type="ECO:0008006" key="4">
    <source>
        <dbReference type="Google" id="ProtNLM"/>
    </source>
</evidence>